<evidence type="ECO:0000256" key="7">
    <source>
        <dbReference type="ARBA" id="ARBA00023170"/>
    </source>
</evidence>
<keyword evidence="2" id="KW-1003">Cell membrane</keyword>
<keyword evidence="6 10" id="KW-0472">Membrane</keyword>
<dbReference type="PRINTS" id="PR00237">
    <property type="entry name" value="GPCRRHODOPSN"/>
</dbReference>
<evidence type="ECO:0000256" key="8">
    <source>
        <dbReference type="ARBA" id="ARBA00023224"/>
    </source>
</evidence>
<evidence type="ECO:0000256" key="10">
    <source>
        <dbReference type="SAM" id="Phobius"/>
    </source>
</evidence>
<dbReference type="EMBL" id="VZRI01004947">
    <property type="protein sequence ID" value="NWU93165.1"/>
    <property type="molecule type" value="Genomic_DNA"/>
</dbReference>
<dbReference type="Proteomes" id="UP000544127">
    <property type="component" value="Unassembled WGS sequence"/>
</dbReference>
<dbReference type="PANTHER" id="PTHR11334:SF29">
    <property type="entry name" value="MAS-RELATED G-PROTEIN COUPLED RECEPTOR MEMBER X2"/>
    <property type="match status" value="1"/>
</dbReference>
<evidence type="ECO:0000256" key="1">
    <source>
        <dbReference type="ARBA" id="ARBA00004651"/>
    </source>
</evidence>
<dbReference type="PROSITE" id="PS50262">
    <property type="entry name" value="G_PROTEIN_RECEP_F1_2"/>
    <property type="match status" value="1"/>
</dbReference>
<dbReference type="InterPro" id="IPR026234">
    <property type="entry name" value="MRGPCRFAMILY"/>
</dbReference>
<feature type="transmembrane region" description="Helical" evidence="10">
    <location>
        <begin position="68"/>
        <end position="90"/>
    </location>
</feature>
<feature type="transmembrane region" description="Helical" evidence="10">
    <location>
        <begin position="34"/>
        <end position="56"/>
    </location>
</feature>
<feature type="domain" description="G-protein coupled receptors family 1 profile" evidence="11">
    <location>
        <begin position="51"/>
        <end position="142"/>
    </location>
</feature>
<keyword evidence="4 10" id="KW-1133">Transmembrane helix</keyword>
<dbReference type="AlphaFoldDB" id="A0A7K6ASY7"/>
<feature type="non-terminal residue" evidence="12">
    <location>
        <position position="142"/>
    </location>
</feature>
<evidence type="ECO:0000313" key="13">
    <source>
        <dbReference type="Proteomes" id="UP000544127"/>
    </source>
</evidence>
<evidence type="ECO:0000256" key="2">
    <source>
        <dbReference type="ARBA" id="ARBA00022475"/>
    </source>
</evidence>
<evidence type="ECO:0000259" key="11">
    <source>
        <dbReference type="PROSITE" id="PS50262"/>
    </source>
</evidence>
<sequence>ETITTQSPLSYVTPGYVDSEGNRDDDCSGQPHGLMVFACFCLGVALCGLVGNGRLLWFLSFHMKQSPFTVYILNLAIADFCLLLLFVLILLAFLTLVAFCLVHFLSFFVTFVTVIEFLCHFFDFSSLGLLAAISVDRCTSVL</sequence>
<keyword evidence="3 9" id="KW-0812">Transmembrane</keyword>
<dbReference type="GO" id="GO:0004930">
    <property type="term" value="F:G protein-coupled receptor activity"/>
    <property type="evidence" value="ECO:0007669"/>
    <property type="project" value="UniProtKB-KW"/>
</dbReference>
<comment type="caution">
    <text evidence="12">The sequence shown here is derived from an EMBL/GenBank/DDBJ whole genome shotgun (WGS) entry which is preliminary data.</text>
</comment>
<proteinExistence type="inferred from homology"/>
<gene>
    <name evidence="12" type="primary">Mrgprx2</name>
    <name evidence="12" type="ORF">UPUEPO_R14726</name>
</gene>
<reference evidence="12 13" key="1">
    <citation type="submission" date="2019-09" db="EMBL/GenBank/DDBJ databases">
        <title>Bird 10,000 Genomes (B10K) Project - Family phase.</title>
        <authorList>
            <person name="Zhang G."/>
        </authorList>
    </citation>
    <scope>NUCLEOTIDE SEQUENCE [LARGE SCALE GENOMIC DNA]</scope>
    <source>
        <strain evidence="12">B10K-DU-012-37</strain>
    </source>
</reference>
<comment type="subcellular location">
    <subcellularLocation>
        <location evidence="1">Cell membrane</location>
        <topology evidence="1">Multi-pass membrane protein</topology>
    </subcellularLocation>
</comment>
<keyword evidence="7 9" id="KW-0675">Receptor</keyword>
<dbReference type="GO" id="GO:0005886">
    <property type="term" value="C:plasma membrane"/>
    <property type="evidence" value="ECO:0007669"/>
    <property type="project" value="UniProtKB-SubCell"/>
</dbReference>
<keyword evidence="8 9" id="KW-0807">Transducer</keyword>
<dbReference type="Gene3D" id="1.20.1070.10">
    <property type="entry name" value="Rhodopsin 7-helix transmembrane proteins"/>
    <property type="match status" value="1"/>
</dbReference>
<dbReference type="OrthoDB" id="9896011at2759"/>
<dbReference type="InterPro" id="IPR017452">
    <property type="entry name" value="GPCR_Rhodpsn_7TM"/>
</dbReference>
<dbReference type="SUPFAM" id="SSF81321">
    <property type="entry name" value="Family A G protein-coupled receptor-like"/>
    <property type="match status" value="1"/>
</dbReference>
<keyword evidence="5 9" id="KW-0297">G-protein coupled receptor</keyword>
<dbReference type="InterPro" id="IPR000276">
    <property type="entry name" value="GPCR_Rhodpsn"/>
</dbReference>
<evidence type="ECO:0000256" key="6">
    <source>
        <dbReference type="ARBA" id="ARBA00023136"/>
    </source>
</evidence>
<dbReference type="PANTHER" id="PTHR11334">
    <property type="entry name" value="MAS-RELATED G-PROTEIN COUPLED RECEPTOR"/>
    <property type="match status" value="1"/>
</dbReference>
<dbReference type="PROSITE" id="PS00237">
    <property type="entry name" value="G_PROTEIN_RECEP_F1_1"/>
    <property type="match status" value="1"/>
</dbReference>
<name>A0A7K6ASY7_UPUEP</name>
<evidence type="ECO:0000256" key="9">
    <source>
        <dbReference type="RuleBase" id="RU000688"/>
    </source>
</evidence>
<keyword evidence="13" id="KW-1185">Reference proteome</keyword>
<protein>
    <submittedName>
        <fullName evidence="12">MRGX2 protein</fullName>
    </submittedName>
</protein>
<evidence type="ECO:0000256" key="4">
    <source>
        <dbReference type="ARBA" id="ARBA00022989"/>
    </source>
</evidence>
<organism evidence="12 13">
    <name type="scientific">Upupa epops</name>
    <name type="common">Eurasian hoopoe</name>
    <dbReference type="NCBI Taxonomy" id="57439"/>
    <lineage>
        <taxon>Eukaryota</taxon>
        <taxon>Metazoa</taxon>
        <taxon>Chordata</taxon>
        <taxon>Craniata</taxon>
        <taxon>Vertebrata</taxon>
        <taxon>Euteleostomi</taxon>
        <taxon>Archelosauria</taxon>
        <taxon>Archosauria</taxon>
        <taxon>Dinosauria</taxon>
        <taxon>Saurischia</taxon>
        <taxon>Theropoda</taxon>
        <taxon>Coelurosauria</taxon>
        <taxon>Aves</taxon>
        <taxon>Neognathae</taxon>
        <taxon>Neoaves</taxon>
        <taxon>Telluraves</taxon>
        <taxon>Coraciimorphae</taxon>
        <taxon>Bucerotiformes</taxon>
        <taxon>Upupidae</taxon>
        <taxon>Upupa</taxon>
    </lineage>
</organism>
<comment type="similarity">
    <text evidence="9">Belongs to the G-protein coupled receptor 1 family.</text>
</comment>
<feature type="transmembrane region" description="Helical" evidence="10">
    <location>
        <begin position="96"/>
        <end position="119"/>
    </location>
</feature>
<evidence type="ECO:0000256" key="3">
    <source>
        <dbReference type="ARBA" id="ARBA00022692"/>
    </source>
</evidence>
<evidence type="ECO:0000256" key="5">
    <source>
        <dbReference type="ARBA" id="ARBA00023040"/>
    </source>
</evidence>
<accession>A0A7K6ASY7</accession>
<feature type="non-terminal residue" evidence="12">
    <location>
        <position position="1"/>
    </location>
</feature>
<evidence type="ECO:0000313" key="12">
    <source>
        <dbReference type="EMBL" id="NWU93165.1"/>
    </source>
</evidence>